<dbReference type="AlphaFoldDB" id="A0A6G7J3K3"/>
<gene>
    <name evidence="1" type="ORF">GVT53_10260</name>
</gene>
<organism evidence="1 2">
    <name type="scientific">Flagellimonas oceani</name>
    <dbReference type="NCBI Taxonomy" id="2698672"/>
    <lineage>
        <taxon>Bacteria</taxon>
        <taxon>Pseudomonadati</taxon>
        <taxon>Bacteroidota</taxon>
        <taxon>Flavobacteriia</taxon>
        <taxon>Flavobacteriales</taxon>
        <taxon>Flavobacteriaceae</taxon>
        <taxon>Flagellimonas</taxon>
    </lineage>
</organism>
<dbReference type="EMBL" id="CP049616">
    <property type="protein sequence ID" value="QII45047.1"/>
    <property type="molecule type" value="Genomic_DNA"/>
</dbReference>
<proteinExistence type="predicted"/>
<evidence type="ECO:0000313" key="2">
    <source>
        <dbReference type="Proteomes" id="UP000502928"/>
    </source>
</evidence>
<evidence type="ECO:0000313" key="1">
    <source>
        <dbReference type="EMBL" id="QII45047.1"/>
    </source>
</evidence>
<sequence length="115" mass="13673">MMNEARILYYTTSTEMVLKELRAEKGKKLGFKKSASQSFVNSDFEQKYKITLNMGRIESNPNFELKTLFYLCDYFDISVFDFFKRVLSKDEKKIKEFLRLKEARKRPRKKGGSTK</sequence>
<dbReference type="Proteomes" id="UP000502928">
    <property type="component" value="Chromosome"/>
</dbReference>
<accession>A0A6G7J3K3</accession>
<name>A0A6G7J3K3_9FLAO</name>
<dbReference type="RefSeq" id="WP_166248561.1">
    <property type="nucleotide sequence ID" value="NZ_CP049616.1"/>
</dbReference>
<dbReference type="KEGG" id="mut:GVT53_10260"/>
<keyword evidence="2" id="KW-1185">Reference proteome</keyword>
<evidence type="ECO:0008006" key="3">
    <source>
        <dbReference type="Google" id="ProtNLM"/>
    </source>
</evidence>
<protein>
    <recommendedName>
        <fullName evidence="3">XRE family transcriptional regulator</fullName>
    </recommendedName>
</protein>
<reference evidence="1 2" key="1">
    <citation type="submission" date="2020-02" db="EMBL/GenBank/DDBJ databases">
        <title>Complete genome of Muricauda sp. 501str8.</title>
        <authorList>
            <person name="Dong B."/>
            <person name="Zhu S."/>
            <person name="Yang J."/>
            <person name="Chen J."/>
        </authorList>
    </citation>
    <scope>NUCLEOTIDE SEQUENCE [LARGE SCALE GENOMIC DNA]</scope>
    <source>
        <strain evidence="1 2">501str8</strain>
    </source>
</reference>